<dbReference type="EMBL" id="SJJY01000002">
    <property type="protein sequence ID" value="TCC24816.1"/>
    <property type="molecule type" value="Genomic_DNA"/>
</dbReference>
<reference evidence="2 3" key="1">
    <citation type="submission" date="2019-02" db="EMBL/GenBank/DDBJ databases">
        <title>Kribbella capetownensis sp. nov. and Kribbella speibonae sp. nov., isolated from soil.</title>
        <authorList>
            <person name="Curtis S.M."/>
            <person name="Norton I."/>
            <person name="Everest G.J."/>
            <person name="Meyers P.R."/>
        </authorList>
    </citation>
    <scope>NUCLEOTIDE SEQUENCE [LARGE SCALE GENOMIC DNA]</scope>
    <source>
        <strain evidence="2 3">SK5</strain>
    </source>
</reference>
<dbReference type="InterPro" id="IPR010499">
    <property type="entry name" value="AraC_E-bd"/>
</dbReference>
<feature type="domain" description="AraC effector-binding" evidence="1">
    <location>
        <begin position="1"/>
        <end position="148"/>
    </location>
</feature>
<keyword evidence="3" id="KW-1185">Reference proteome</keyword>
<protein>
    <submittedName>
        <fullName evidence="2">AraC family transcriptional regulator</fullName>
    </submittedName>
</protein>
<dbReference type="Proteomes" id="UP000292385">
    <property type="component" value="Unassembled WGS sequence"/>
</dbReference>
<dbReference type="SUPFAM" id="SSF55136">
    <property type="entry name" value="Probable bacterial effector-binding domain"/>
    <property type="match status" value="1"/>
</dbReference>
<dbReference type="Gene3D" id="3.20.80.10">
    <property type="entry name" value="Regulatory factor, effector binding domain"/>
    <property type="match status" value="1"/>
</dbReference>
<dbReference type="SMART" id="SM00871">
    <property type="entry name" value="AraC_E_bind"/>
    <property type="match status" value="1"/>
</dbReference>
<evidence type="ECO:0000313" key="3">
    <source>
        <dbReference type="Proteomes" id="UP000292385"/>
    </source>
</evidence>
<evidence type="ECO:0000259" key="1">
    <source>
        <dbReference type="SMART" id="SM00871"/>
    </source>
</evidence>
<proteinExistence type="predicted"/>
<dbReference type="Pfam" id="PF06445">
    <property type="entry name" value="GyrI-like"/>
    <property type="match status" value="1"/>
</dbReference>
<accession>A0ABY2A6U5</accession>
<gene>
    <name evidence="2" type="ORF">E0H58_11450</name>
</gene>
<name>A0ABY2A6U5_9ACTN</name>
<organism evidence="2 3">
    <name type="scientific">Kribbella speibonae</name>
    <dbReference type="NCBI Taxonomy" id="1572660"/>
    <lineage>
        <taxon>Bacteria</taxon>
        <taxon>Bacillati</taxon>
        <taxon>Actinomycetota</taxon>
        <taxon>Actinomycetes</taxon>
        <taxon>Propionibacteriales</taxon>
        <taxon>Kribbellaceae</taxon>
        <taxon>Kribbella</taxon>
    </lineage>
</organism>
<dbReference type="InterPro" id="IPR011256">
    <property type="entry name" value="Reg_factor_effector_dom_sf"/>
</dbReference>
<dbReference type="InterPro" id="IPR029442">
    <property type="entry name" value="GyrI-like"/>
</dbReference>
<comment type="caution">
    <text evidence="2">The sequence shown here is derived from an EMBL/GenBank/DDBJ whole genome shotgun (WGS) entry which is preliminary data.</text>
</comment>
<dbReference type="RefSeq" id="WP_131461305.1">
    <property type="nucleotide sequence ID" value="NZ_SJJY01000002.1"/>
</dbReference>
<evidence type="ECO:0000313" key="2">
    <source>
        <dbReference type="EMBL" id="TCC24816.1"/>
    </source>
</evidence>
<sequence>MQTEFRTVREQPTAVLRATLRGGEIRDWFDVAFPRVAGYLYRHGLVACGFPFSRDHLYPDGTYLVEAGFPVPVEIEGDGDVQPSSLPGGQVVVARHVGSYDDVADAYRAVDDWLKAEQAVRVGDTWEVYHGAGGDRAGYCTEVIQPFGLVPVLSTSES</sequence>